<feature type="binding site" evidence="7">
    <location>
        <position position="28"/>
    </location>
    <ligand>
        <name>Ca(2+)</name>
        <dbReference type="ChEBI" id="CHEBI:29108"/>
    </ligand>
</feature>
<dbReference type="PANTHER" id="PTHR46187">
    <property type="entry name" value="ALKALINE CERAMIDASE 3"/>
    <property type="match status" value="1"/>
</dbReference>
<comment type="caution">
    <text evidence="10">The sequence shown here is derived from an EMBL/GenBank/DDBJ whole genome shotgun (WGS) entry which is preliminary data.</text>
</comment>
<proteinExistence type="inferred from homology"/>
<dbReference type="AlphaFoldDB" id="A0A9P6MR49"/>
<evidence type="ECO:0000256" key="8">
    <source>
        <dbReference type="PIRSR" id="PIRSR608901-2"/>
    </source>
</evidence>
<dbReference type="Pfam" id="PF05875">
    <property type="entry name" value="Ceramidase"/>
    <property type="match status" value="1"/>
</dbReference>
<keyword evidence="6 9" id="KW-0472">Membrane</keyword>
<dbReference type="InterPro" id="IPR008901">
    <property type="entry name" value="ACER"/>
</dbReference>
<dbReference type="GO" id="GO:0046872">
    <property type="term" value="F:metal ion binding"/>
    <property type="evidence" value="ECO:0007669"/>
    <property type="project" value="UniProtKB-KW"/>
</dbReference>
<feature type="binding site" evidence="8">
    <location>
        <position position="233"/>
    </location>
    <ligand>
        <name>Zn(2+)</name>
        <dbReference type="ChEBI" id="CHEBI:29105"/>
        <note>catalytic</note>
    </ligand>
</feature>
<evidence type="ECO:0000256" key="5">
    <source>
        <dbReference type="ARBA" id="ARBA00022989"/>
    </source>
</evidence>
<evidence type="ECO:0000313" key="11">
    <source>
        <dbReference type="Proteomes" id="UP000703661"/>
    </source>
</evidence>
<organism evidence="10 11">
    <name type="scientific">Entomortierella chlamydospora</name>
    <dbReference type="NCBI Taxonomy" id="101097"/>
    <lineage>
        <taxon>Eukaryota</taxon>
        <taxon>Fungi</taxon>
        <taxon>Fungi incertae sedis</taxon>
        <taxon>Mucoromycota</taxon>
        <taxon>Mortierellomycotina</taxon>
        <taxon>Mortierellomycetes</taxon>
        <taxon>Mortierellales</taxon>
        <taxon>Mortierellaceae</taxon>
        <taxon>Entomortierella</taxon>
    </lineage>
</organism>
<dbReference type="Proteomes" id="UP000703661">
    <property type="component" value="Unassembled WGS sequence"/>
</dbReference>
<feature type="transmembrane region" description="Helical" evidence="9">
    <location>
        <begin position="123"/>
        <end position="141"/>
    </location>
</feature>
<feature type="transmembrane region" description="Helical" evidence="9">
    <location>
        <begin position="100"/>
        <end position="116"/>
    </location>
</feature>
<evidence type="ECO:0000256" key="1">
    <source>
        <dbReference type="ARBA" id="ARBA00004141"/>
    </source>
</evidence>
<feature type="transmembrane region" description="Helical" evidence="9">
    <location>
        <begin position="147"/>
        <end position="167"/>
    </location>
</feature>
<feature type="binding site" evidence="8">
    <location>
        <position position="87"/>
    </location>
    <ligand>
        <name>Zn(2+)</name>
        <dbReference type="ChEBI" id="CHEBI:29105"/>
        <note>catalytic</note>
    </ligand>
</feature>
<reference evidence="10" key="1">
    <citation type="journal article" date="2020" name="Fungal Divers.">
        <title>Resolving the Mortierellaceae phylogeny through synthesis of multi-gene phylogenetics and phylogenomics.</title>
        <authorList>
            <person name="Vandepol N."/>
            <person name="Liber J."/>
            <person name="Desiro A."/>
            <person name="Na H."/>
            <person name="Kennedy M."/>
            <person name="Barry K."/>
            <person name="Grigoriev I.V."/>
            <person name="Miller A.N."/>
            <person name="O'Donnell K."/>
            <person name="Stajich J.E."/>
            <person name="Bonito G."/>
        </authorList>
    </citation>
    <scope>NUCLEOTIDE SEQUENCE</scope>
    <source>
        <strain evidence="10">NRRL 2769</strain>
    </source>
</reference>
<feature type="binding site" evidence="7">
    <location>
        <position position="27"/>
    </location>
    <ligand>
        <name>Ca(2+)</name>
        <dbReference type="ChEBI" id="CHEBI:29108"/>
    </ligand>
</feature>
<evidence type="ECO:0000256" key="6">
    <source>
        <dbReference type="ARBA" id="ARBA00023136"/>
    </source>
</evidence>
<feature type="transmembrane region" description="Helical" evidence="9">
    <location>
        <begin position="69"/>
        <end position="88"/>
    </location>
</feature>
<evidence type="ECO:0000256" key="4">
    <source>
        <dbReference type="ARBA" id="ARBA00022801"/>
    </source>
</evidence>
<dbReference type="PANTHER" id="PTHR46187:SF3">
    <property type="entry name" value="ALKALINE CERAMIDASE 3"/>
    <property type="match status" value="1"/>
</dbReference>
<keyword evidence="11" id="KW-1185">Reference proteome</keyword>
<dbReference type="GO" id="GO:0046513">
    <property type="term" value="P:ceramide biosynthetic process"/>
    <property type="evidence" value="ECO:0007669"/>
    <property type="project" value="TreeGrafter"/>
</dbReference>
<gene>
    <name evidence="10" type="primary">ACER3_2</name>
    <name evidence="10" type="ORF">BGZ80_001780</name>
</gene>
<comment type="similarity">
    <text evidence="2">Belongs to the alkaline ceramidase family.</text>
</comment>
<sequence>MAPIVSAGGSSAFDQLGYWSPNTASVDWCENNYVVSYYIAEFWNTVSNVACLLAASFGYYTFPNNERRFMLMFAAFGFVGVGSVLFHGTLRHKMQLLDELPMLYSATIILFILVEAKHGPQGRWFPALLTVWIATTTYIFSTATGQLQFYSFQSTYTILQFCMIYFLRALHVQQRRSSSGPNPAITSLIRRAFFTGLFAVSIWLIDLRLCEFVNGVGAKSILKWNPQLHAWWHVFSACALYHAVMLIIYYHFDVRGQKPYVDYWKGYVPVIRLGLQQTKGVRQR</sequence>
<keyword evidence="7" id="KW-0479">Metal-binding</keyword>
<protein>
    <submittedName>
        <fullName evidence="10">Alkaline ceramidase 3</fullName>
    </submittedName>
</protein>
<keyword evidence="4" id="KW-0378">Hydrolase</keyword>
<feature type="transmembrane region" description="Helical" evidence="9">
    <location>
        <begin position="230"/>
        <end position="250"/>
    </location>
</feature>
<feature type="transmembrane region" description="Helical" evidence="9">
    <location>
        <begin position="188"/>
        <end position="205"/>
    </location>
</feature>
<feature type="binding site" evidence="7">
    <location>
        <position position="32"/>
    </location>
    <ligand>
        <name>Ca(2+)</name>
        <dbReference type="ChEBI" id="CHEBI:29108"/>
    </ligand>
</feature>
<dbReference type="OrthoDB" id="187171at2759"/>
<feature type="transmembrane region" description="Helical" evidence="9">
    <location>
        <begin position="42"/>
        <end position="62"/>
    </location>
</feature>
<evidence type="ECO:0000313" key="10">
    <source>
        <dbReference type="EMBL" id="KAG0010112.1"/>
    </source>
</evidence>
<keyword evidence="5 9" id="KW-1133">Transmembrane helix</keyword>
<feature type="binding site" evidence="7">
    <location>
        <position position="41"/>
    </location>
    <ligand>
        <name>Ca(2+)</name>
        <dbReference type="ChEBI" id="CHEBI:29108"/>
    </ligand>
</feature>
<name>A0A9P6MR49_9FUNG</name>
<keyword evidence="8" id="KW-0862">Zinc</keyword>
<dbReference type="GO" id="GO:0016811">
    <property type="term" value="F:hydrolase activity, acting on carbon-nitrogen (but not peptide) bonds, in linear amides"/>
    <property type="evidence" value="ECO:0007669"/>
    <property type="project" value="InterPro"/>
</dbReference>
<feature type="binding site" evidence="7">
    <location>
        <position position="30"/>
    </location>
    <ligand>
        <name>Ca(2+)</name>
        <dbReference type="ChEBI" id="CHEBI:29108"/>
    </ligand>
</feature>
<evidence type="ECO:0000256" key="2">
    <source>
        <dbReference type="ARBA" id="ARBA00009780"/>
    </source>
</evidence>
<evidence type="ECO:0000256" key="7">
    <source>
        <dbReference type="PIRSR" id="PIRSR608901-1"/>
    </source>
</evidence>
<dbReference type="EMBL" id="JAAAID010001413">
    <property type="protein sequence ID" value="KAG0010112.1"/>
    <property type="molecule type" value="Genomic_DNA"/>
</dbReference>
<evidence type="ECO:0000256" key="9">
    <source>
        <dbReference type="SAM" id="Phobius"/>
    </source>
</evidence>
<comment type="cofactor">
    <cofactor evidence="8">
        <name>Zn(2+)</name>
        <dbReference type="ChEBI" id="CHEBI:29105"/>
    </cofactor>
</comment>
<keyword evidence="3 9" id="KW-0812">Transmembrane</keyword>
<feature type="binding site" evidence="8">
    <location>
        <position position="229"/>
    </location>
    <ligand>
        <name>Zn(2+)</name>
        <dbReference type="ChEBI" id="CHEBI:29105"/>
        <note>catalytic</note>
    </ligand>
</feature>
<dbReference type="GO" id="GO:0046514">
    <property type="term" value="P:ceramide catabolic process"/>
    <property type="evidence" value="ECO:0007669"/>
    <property type="project" value="TreeGrafter"/>
</dbReference>
<evidence type="ECO:0000256" key="3">
    <source>
        <dbReference type="ARBA" id="ARBA00022692"/>
    </source>
</evidence>
<comment type="subcellular location">
    <subcellularLocation>
        <location evidence="1">Membrane</location>
        <topology evidence="1">Multi-pass membrane protein</topology>
    </subcellularLocation>
</comment>
<keyword evidence="7" id="KW-0106">Calcium</keyword>
<dbReference type="GO" id="GO:0005789">
    <property type="term" value="C:endoplasmic reticulum membrane"/>
    <property type="evidence" value="ECO:0007669"/>
    <property type="project" value="TreeGrafter"/>
</dbReference>
<accession>A0A9P6MR49</accession>